<dbReference type="Gene3D" id="3.15.10.30">
    <property type="entry name" value="Haemolymph juvenile hormone binding protein"/>
    <property type="match status" value="1"/>
</dbReference>
<dbReference type="Pfam" id="PF06585">
    <property type="entry name" value="JHBP"/>
    <property type="match status" value="1"/>
</dbReference>
<dbReference type="OrthoDB" id="6747947at2759"/>
<dbReference type="EMBL" id="CAACVG010009375">
    <property type="protein sequence ID" value="VEN53056.1"/>
    <property type="molecule type" value="Genomic_DNA"/>
</dbReference>
<accession>A0A653CYQ7</accession>
<proteinExistence type="predicted"/>
<keyword evidence="3" id="KW-1185">Reference proteome</keyword>
<organism evidence="2 3">
    <name type="scientific">Callosobruchus maculatus</name>
    <name type="common">Southern cowpea weevil</name>
    <name type="synonym">Pulse bruchid</name>
    <dbReference type="NCBI Taxonomy" id="64391"/>
    <lineage>
        <taxon>Eukaryota</taxon>
        <taxon>Metazoa</taxon>
        <taxon>Ecdysozoa</taxon>
        <taxon>Arthropoda</taxon>
        <taxon>Hexapoda</taxon>
        <taxon>Insecta</taxon>
        <taxon>Pterygota</taxon>
        <taxon>Neoptera</taxon>
        <taxon>Endopterygota</taxon>
        <taxon>Coleoptera</taxon>
        <taxon>Polyphaga</taxon>
        <taxon>Cucujiformia</taxon>
        <taxon>Chrysomeloidea</taxon>
        <taxon>Chrysomelidae</taxon>
        <taxon>Bruchinae</taxon>
        <taxon>Bruchini</taxon>
        <taxon>Callosobruchus</taxon>
    </lineage>
</organism>
<dbReference type="AlphaFoldDB" id="A0A653CYQ7"/>
<keyword evidence="1" id="KW-0732">Signal</keyword>
<evidence type="ECO:0000313" key="3">
    <source>
        <dbReference type="Proteomes" id="UP000410492"/>
    </source>
</evidence>
<gene>
    <name evidence="2" type="ORF">CALMAC_LOCUS12988</name>
</gene>
<reference evidence="2 3" key="1">
    <citation type="submission" date="2019-01" db="EMBL/GenBank/DDBJ databases">
        <authorList>
            <person name="Sayadi A."/>
        </authorList>
    </citation>
    <scope>NUCLEOTIDE SEQUENCE [LARGE SCALE GENOMIC DNA]</scope>
</reference>
<evidence type="ECO:0008006" key="4">
    <source>
        <dbReference type="Google" id="ProtNLM"/>
    </source>
</evidence>
<feature type="signal peptide" evidence="1">
    <location>
        <begin position="1"/>
        <end position="19"/>
    </location>
</feature>
<feature type="chain" id="PRO_5024821003" description="Lipid-binding serum glycoprotein N-terminal domain-containing protein" evidence="1">
    <location>
        <begin position="20"/>
        <end position="239"/>
    </location>
</feature>
<evidence type="ECO:0000313" key="2">
    <source>
        <dbReference type="EMBL" id="VEN53056.1"/>
    </source>
</evidence>
<protein>
    <recommendedName>
        <fullName evidence="4">Lipid-binding serum glycoprotein N-terminal domain-containing protein</fullName>
    </recommendedName>
</protein>
<evidence type="ECO:0000256" key="1">
    <source>
        <dbReference type="SAM" id="SignalP"/>
    </source>
</evidence>
<dbReference type="Proteomes" id="UP000410492">
    <property type="component" value="Unassembled WGS sequence"/>
</dbReference>
<dbReference type="InterPro" id="IPR038606">
    <property type="entry name" value="To_sf"/>
</dbReference>
<sequence>MKIMLILLVAGFAFADLGAQDVQGPIEDIVEKIRKAIPEPIEFSELDLVIPDNIFVVGSFNISKFTASGLKAFTFKFDLVPLSIKMGLDKFTLETQYSMDLPLLKIPLLSIFGDGNVRFLISKVAIDCEMDLAGVATGHTITSLDLGIENLEFGVTGILDDDGISKQISDVINKNTIKLFHKYSKNISQLIMTVLNKVIDVIVNKNFTSSINEGADIIYKSGDSWSLWEALHDMFASLL</sequence>
<dbReference type="InterPro" id="IPR010562">
    <property type="entry name" value="Haemolymph_juvenile_hormone-bd"/>
</dbReference>
<name>A0A653CYQ7_CALMS</name>